<name>A0A7W9HDX5_9PSEU</name>
<dbReference type="RefSeq" id="WP_184914998.1">
    <property type="nucleotide sequence ID" value="NZ_JACHMO010000001.1"/>
</dbReference>
<comment type="caution">
    <text evidence="1">The sequence shown here is derived from an EMBL/GenBank/DDBJ whole genome shotgun (WGS) entry which is preliminary data.</text>
</comment>
<reference evidence="1 2" key="1">
    <citation type="submission" date="2020-08" db="EMBL/GenBank/DDBJ databases">
        <title>Sequencing the genomes of 1000 actinobacteria strains.</title>
        <authorList>
            <person name="Klenk H.-P."/>
        </authorList>
    </citation>
    <scope>NUCLEOTIDE SEQUENCE [LARGE SCALE GENOMIC DNA]</scope>
    <source>
        <strain evidence="1 2">DSM 45486</strain>
    </source>
</reference>
<dbReference type="EMBL" id="JACHMO010000001">
    <property type="protein sequence ID" value="MBB5800477.1"/>
    <property type="molecule type" value="Genomic_DNA"/>
</dbReference>
<gene>
    <name evidence="1" type="ORF">F4560_000245</name>
</gene>
<sequence length="75" mass="8192">MTGEDGDDLRALAGLSGRDTGELRDVMEGAPADCGRRSAVWWTSRARPVRIRWRGACVEQLAAWGVTACSFVDRP</sequence>
<dbReference type="AlphaFoldDB" id="A0A7W9HDX5"/>
<proteinExistence type="predicted"/>
<evidence type="ECO:0000313" key="1">
    <source>
        <dbReference type="EMBL" id="MBB5800477.1"/>
    </source>
</evidence>
<keyword evidence="2" id="KW-1185">Reference proteome</keyword>
<protein>
    <submittedName>
        <fullName evidence="1">Uncharacterized protein</fullName>
    </submittedName>
</protein>
<organism evidence="1 2">
    <name type="scientific">Saccharothrix ecbatanensis</name>
    <dbReference type="NCBI Taxonomy" id="1105145"/>
    <lineage>
        <taxon>Bacteria</taxon>
        <taxon>Bacillati</taxon>
        <taxon>Actinomycetota</taxon>
        <taxon>Actinomycetes</taxon>
        <taxon>Pseudonocardiales</taxon>
        <taxon>Pseudonocardiaceae</taxon>
        <taxon>Saccharothrix</taxon>
    </lineage>
</organism>
<evidence type="ECO:0000313" key="2">
    <source>
        <dbReference type="Proteomes" id="UP000552097"/>
    </source>
</evidence>
<dbReference type="Proteomes" id="UP000552097">
    <property type="component" value="Unassembled WGS sequence"/>
</dbReference>
<accession>A0A7W9HDX5</accession>